<sequence>MKIYRYKTKISESGSIQLPLNPALYDQEVEILILPKSLEKEQKLKAIDFITKWAGFLKSTPTDSTKYDYLMEKYK</sequence>
<dbReference type="AlphaFoldDB" id="A0A840TQ95"/>
<protein>
    <submittedName>
        <fullName evidence="1">Uncharacterized protein</fullName>
    </submittedName>
</protein>
<evidence type="ECO:0000313" key="1">
    <source>
        <dbReference type="EMBL" id="MBB5285504.1"/>
    </source>
</evidence>
<dbReference type="Proteomes" id="UP000557307">
    <property type="component" value="Unassembled WGS sequence"/>
</dbReference>
<gene>
    <name evidence="1" type="ORF">HNQ92_003661</name>
</gene>
<dbReference type="EMBL" id="JACHGF010000005">
    <property type="protein sequence ID" value="MBB5285504.1"/>
    <property type="molecule type" value="Genomic_DNA"/>
</dbReference>
<proteinExistence type="predicted"/>
<reference evidence="1 2" key="1">
    <citation type="submission" date="2020-08" db="EMBL/GenBank/DDBJ databases">
        <title>Genomic Encyclopedia of Type Strains, Phase IV (KMG-IV): sequencing the most valuable type-strain genomes for metagenomic binning, comparative biology and taxonomic classification.</title>
        <authorList>
            <person name="Goeker M."/>
        </authorList>
    </citation>
    <scope>NUCLEOTIDE SEQUENCE [LARGE SCALE GENOMIC DNA]</scope>
    <source>
        <strain evidence="1 2">DSM 105074</strain>
    </source>
</reference>
<organism evidence="1 2">
    <name type="scientific">Rhabdobacter roseus</name>
    <dbReference type="NCBI Taxonomy" id="1655419"/>
    <lineage>
        <taxon>Bacteria</taxon>
        <taxon>Pseudomonadati</taxon>
        <taxon>Bacteroidota</taxon>
        <taxon>Cytophagia</taxon>
        <taxon>Cytophagales</taxon>
        <taxon>Cytophagaceae</taxon>
        <taxon>Rhabdobacter</taxon>
    </lineage>
</organism>
<evidence type="ECO:0000313" key="2">
    <source>
        <dbReference type="Proteomes" id="UP000557307"/>
    </source>
</evidence>
<accession>A0A840TQ95</accession>
<name>A0A840TQ95_9BACT</name>
<comment type="caution">
    <text evidence="1">The sequence shown here is derived from an EMBL/GenBank/DDBJ whole genome shotgun (WGS) entry which is preliminary data.</text>
</comment>
<keyword evidence="2" id="KW-1185">Reference proteome</keyword>